<dbReference type="GO" id="GO:0005886">
    <property type="term" value="C:plasma membrane"/>
    <property type="evidence" value="ECO:0007669"/>
    <property type="project" value="UniProtKB-SubCell"/>
</dbReference>
<dbReference type="STRING" id="1461694.ATO9_08025"/>
<dbReference type="eggNOG" id="COG0811">
    <property type="taxonomic scope" value="Bacteria"/>
</dbReference>
<proteinExistence type="inferred from homology"/>
<protein>
    <recommendedName>
        <fullName evidence="10">MotA/TolQ/ExbB proton channel domain-containing protein</fullName>
    </recommendedName>
</protein>
<dbReference type="InterPro" id="IPR002898">
    <property type="entry name" value="MotA_ExbB_proton_chnl"/>
</dbReference>
<comment type="subcellular location">
    <subcellularLocation>
        <location evidence="1">Cell membrane</location>
        <topology evidence="1">Multi-pass membrane protein</topology>
    </subcellularLocation>
    <subcellularLocation>
        <location evidence="6">Membrane</location>
        <topology evidence="6">Multi-pass membrane protein</topology>
    </subcellularLocation>
</comment>
<dbReference type="Proteomes" id="UP000030004">
    <property type="component" value="Unassembled WGS sequence"/>
</dbReference>
<keyword evidence="6" id="KW-0653">Protein transport</keyword>
<comment type="caution">
    <text evidence="11">The sequence shown here is derived from an EMBL/GenBank/DDBJ whole genome shotgun (WGS) entry which is preliminary data.</text>
</comment>
<feature type="region of interest" description="Disordered" evidence="7">
    <location>
        <begin position="22"/>
        <end position="61"/>
    </location>
</feature>
<name>A0A0A0EEC5_9RHOB</name>
<comment type="similarity">
    <text evidence="6">Belongs to the exbB/tolQ family.</text>
</comment>
<dbReference type="GO" id="GO:0017038">
    <property type="term" value="P:protein import"/>
    <property type="evidence" value="ECO:0007669"/>
    <property type="project" value="TreeGrafter"/>
</dbReference>
<evidence type="ECO:0000256" key="9">
    <source>
        <dbReference type="SAM" id="SignalP"/>
    </source>
</evidence>
<evidence type="ECO:0000313" key="11">
    <source>
        <dbReference type="EMBL" id="KGM48665.1"/>
    </source>
</evidence>
<sequence>MKMMRSVSPVLLLSLPGAVVAQESGTPSPDVAPEAAPVTDPVETAPAGEAGGSVDAAPSVDTAPSVETVPAVETPEVTPVIDGVAPGSALDQALRFLVDGGPAIWVIAALSVLTAALILWKLWRLFRAGAWSRKASFRAVELWEAGRESEAVAIVGSRKGLRSKLTHAAMLARHNMSDDLAREETVRVAKRQMADQSAGLRALELIATIAPLLGLLGTVLGMISAFQALQEAGSRADPAMLAGGIWEALLTTAAGMAVAIPASAALTWFESVIESVRADMEDIAARIFVTPASGATQEAQARVAAE</sequence>
<dbReference type="AlphaFoldDB" id="A0A0A0EEC5"/>
<dbReference type="EMBL" id="AQQX01000003">
    <property type="protein sequence ID" value="KGM48665.1"/>
    <property type="molecule type" value="Genomic_DNA"/>
</dbReference>
<evidence type="ECO:0000256" key="7">
    <source>
        <dbReference type="SAM" id="MobiDB-lite"/>
    </source>
</evidence>
<evidence type="ECO:0000256" key="4">
    <source>
        <dbReference type="ARBA" id="ARBA00022989"/>
    </source>
</evidence>
<evidence type="ECO:0000256" key="2">
    <source>
        <dbReference type="ARBA" id="ARBA00022475"/>
    </source>
</evidence>
<keyword evidence="2" id="KW-1003">Cell membrane</keyword>
<dbReference type="RefSeq" id="WP_043747444.1">
    <property type="nucleotide sequence ID" value="NZ_AQQX01000003.1"/>
</dbReference>
<keyword evidence="3 8" id="KW-0812">Transmembrane</keyword>
<evidence type="ECO:0000259" key="10">
    <source>
        <dbReference type="Pfam" id="PF01618"/>
    </source>
</evidence>
<dbReference type="PANTHER" id="PTHR30625:SF11">
    <property type="entry name" value="MOTA_TOLQ_EXBB PROTON CHANNEL DOMAIN-CONTAINING PROTEIN"/>
    <property type="match status" value="1"/>
</dbReference>
<keyword evidence="5 8" id="KW-0472">Membrane</keyword>
<evidence type="ECO:0000256" key="3">
    <source>
        <dbReference type="ARBA" id="ARBA00022692"/>
    </source>
</evidence>
<dbReference type="InterPro" id="IPR050790">
    <property type="entry name" value="ExbB/TolQ_transport"/>
</dbReference>
<evidence type="ECO:0000256" key="8">
    <source>
        <dbReference type="SAM" id="Phobius"/>
    </source>
</evidence>
<feature type="signal peptide" evidence="9">
    <location>
        <begin position="1"/>
        <end position="21"/>
    </location>
</feature>
<evidence type="ECO:0000313" key="12">
    <source>
        <dbReference type="Proteomes" id="UP000030004"/>
    </source>
</evidence>
<feature type="domain" description="MotA/TolQ/ExbB proton channel" evidence="10">
    <location>
        <begin position="173"/>
        <end position="281"/>
    </location>
</feature>
<organism evidence="11 12">
    <name type="scientific">Pseudooceanicola atlanticus</name>
    <dbReference type="NCBI Taxonomy" id="1461694"/>
    <lineage>
        <taxon>Bacteria</taxon>
        <taxon>Pseudomonadati</taxon>
        <taxon>Pseudomonadota</taxon>
        <taxon>Alphaproteobacteria</taxon>
        <taxon>Rhodobacterales</taxon>
        <taxon>Paracoccaceae</taxon>
        <taxon>Pseudooceanicola</taxon>
    </lineage>
</organism>
<evidence type="ECO:0000256" key="6">
    <source>
        <dbReference type="RuleBase" id="RU004057"/>
    </source>
</evidence>
<reference evidence="11 12" key="1">
    <citation type="journal article" date="2015" name="Antonie Van Leeuwenhoek">
        <title>Pseudooceanicola atlanticus gen. nov. sp. nov., isolated from surface seawater of the Atlantic Ocean and reclassification of Oceanicola batsensis, Oceanicola marinus, Oceanicola nitratireducens, Oceanicola nanhaiensis, Oceanicola antarcticus and Oceanicola flagellatus, as Pseudooceanicola batsensis comb. nov., Pseudooceanicola marinus comb. nov., Pseudooceanicola nitratireducens comb. nov., Pseudooceanicola nanhaiensis comb. nov., Pseudooceanicola antarcticus comb. nov., and Pseudooceanicola flagellatus comb. nov.</title>
        <authorList>
            <person name="Lai Q."/>
            <person name="Li G."/>
            <person name="Liu X."/>
            <person name="Du Y."/>
            <person name="Sun F."/>
            <person name="Shao Z."/>
        </authorList>
    </citation>
    <scope>NUCLEOTIDE SEQUENCE [LARGE SCALE GENOMIC DNA]</scope>
    <source>
        <strain evidence="11 12">22II-s11g</strain>
    </source>
</reference>
<keyword evidence="4 8" id="KW-1133">Transmembrane helix</keyword>
<keyword evidence="12" id="KW-1185">Reference proteome</keyword>
<evidence type="ECO:0000256" key="1">
    <source>
        <dbReference type="ARBA" id="ARBA00004651"/>
    </source>
</evidence>
<dbReference type="PANTHER" id="PTHR30625">
    <property type="entry name" value="PROTEIN TOLQ"/>
    <property type="match status" value="1"/>
</dbReference>
<evidence type="ECO:0000256" key="5">
    <source>
        <dbReference type="ARBA" id="ARBA00023136"/>
    </source>
</evidence>
<feature type="transmembrane region" description="Helical" evidence="8">
    <location>
        <begin position="202"/>
        <end position="228"/>
    </location>
</feature>
<feature type="chain" id="PRO_5001961995" description="MotA/TolQ/ExbB proton channel domain-containing protein" evidence="9">
    <location>
        <begin position="22"/>
        <end position="306"/>
    </location>
</feature>
<dbReference type="Pfam" id="PF01618">
    <property type="entry name" value="MotA_ExbB"/>
    <property type="match status" value="1"/>
</dbReference>
<feature type="transmembrane region" description="Helical" evidence="8">
    <location>
        <begin position="248"/>
        <end position="269"/>
    </location>
</feature>
<gene>
    <name evidence="11" type="ORF">ATO9_08025</name>
</gene>
<keyword evidence="6" id="KW-0813">Transport</keyword>
<accession>A0A0A0EEC5</accession>
<feature type="transmembrane region" description="Helical" evidence="8">
    <location>
        <begin position="103"/>
        <end position="123"/>
    </location>
</feature>
<keyword evidence="9" id="KW-0732">Signal</keyword>